<keyword evidence="1" id="KW-1133">Transmembrane helix</keyword>
<evidence type="ECO:0000313" key="2">
    <source>
        <dbReference type="EMBL" id="OJJ79503.1"/>
    </source>
</evidence>
<dbReference type="OrthoDB" id="4509181at2759"/>
<gene>
    <name evidence="2" type="ORF">ASPGLDRAFT_39823</name>
</gene>
<sequence>MNLDNQCISAASTGWKKGQYNALKAGSWLANFRSSVAGGQDGEAYMANAFTVAAYLANMAWISNGDVVDNSLTVSYDLGADSQKPSISLAGIIVVSVLIGLDLLGLLATAVYASWFPRWTGSLDAFSLLRLGSSISERVPLKVSVNEDEVRVLDKLPGWMGNDAPEDGL</sequence>
<keyword evidence="3" id="KW-1185">Reference proteome</keyword>
<dbReference type="VEuPathDB" id="FungiDB:ASPGLDRAFT_39823"/>
<evidence type="ECO:0000313" key="3">
    <source>
        <dbReference type="Proteomes" id="UP000184300"/>
    </source>
</evidence>
<keyword evidence="1" id="KW-0812">Transmembrane</keyword>
<name>A0A1L9V6F6_ASPGL</name>
<dbReference type="GeneID" id="34461393"/>
<protein>
    <submittedName>
        <fullName evidence="2">Uncharacterized protein</fullName>
    </submittedName>
</protein>
<dbReference type="AlphaFoldDB" id="A0A1L9V6F6"/>
<feature type="transmembrane region" description="Helical" evidence="1">
    <location>
        <begin position="87"/>
        <end position="113"/>
    </location>
</feature>
<proteinExistence type="predicted"/>
<dbReference type="Proteomes" id="UP000184300">
    <property type="component" value="Unassembled WGS sequence"/>
</dbReference>
<keyword evidence="1" id="KW-0472">Membrane</keyword>
<accession>A0A1L9V6F6</accession>
<dbReference type="EMBL" id="KV878917">
    <property type="protein sequence ID" value="OJJ79503.1"/>
    <property type="molecule type" value="Genomic_DNA"/>
</dbReference>
<evidence type="ECO:0000256" key="1">
    <source>
        <dbReference type="SAM" id="Phobius"/>
    </source>
</evidence>
<dbReference type="RefSeq" id="XP_022396201.1">
    <property type="nucleotide sequence ID" value="XM_022545132.1"/>
</dbReference>
<reference evidence="3" key="1">
    <citation type="journal article" date="2017" name="Genome Biol.">
        <title>Comparative genomics reveals high biological diversity and specific adaptations in the industrially and medically important fungal genus Aspergillus.</title>
        <authorList>
            <person name="de Vries R.P."/>
            <person name="Riley R."/>
            <person name="Wiebenga A."/>
            <person name="Aguilar-Osorio G."/>
            <person name="Amillis S."/>
            <person name="Uchima C.A."/>
            <person name="Anderluh G."/>
            <person name="Asadollahi M."/>
            <person name="Askin M."/>
            <person name="Barry K."/>
            <person name="Battaglia E."/>
            <person name="Bayram O."/>
            <person name="Benocci T."/>
            <person name="Braus-Stromeyer S.A."/>
            <person name="Caldana C."/>
            <person name="Canovas D."/>
            <person name="Cerqueira G.C."/>
            <person name="Chen F."/>
            <person name="Chen W."/>
            <person name="Choi C."/>
            <person name="Clum A."/>
            <person name="Dos Santos R.A."/>
            <person name="Damasio A.R."/>
            <person name="Diallinas G."/>
            <person name="Emri T."/>
            <person name="Fekete E."/>
            <person name="Flipphi M."/>
            <person name="Freyberg S."/>
            <person name="Gallo A."/>
            <person name="Gournas C."/>
            <person name="Habgood R."/>
            <person name="Hainaut M."/>
            <person name="Harispe M.L."/>
            <person name="Henrissat B."/>
            <person name="Hilden K.S."/>
            <person name="Hope R."/>
            <person name="Hossain A."/>
            <person name="Karabika E."/>
            <person name="Karaffa L."/>
            <person name="Karanyi Z."/>
            <person name="Krasevec N."/>
            <person name="Kuo A."/>
            <person name="Kusch H."/>
            <person name="LaButti K."/>
            <person name="Lagendijk E.L."/>
            <person name="Lapidus A."/>
            <person name="Levasseur A."/>
            <person name="Lindquist E."/>
            <person name="Lipzen A."/>
            <person name="Logrieco A.F."/>
            <person name="MacCabe A."/>
            <person name="Maekelae M.R."/>
            <person name="Malavazi I."/>
            <person name="Melin P."/>
            <person name="Meyer V."/>
            <person name="Mielnichuk N."/>
            <person name="Miskei M."/>
            <person name="Molnar A.P."/>
            <person name="Mule G."/>
            <person name="Ngan C.Y."/>
            <person name="Orejas M."/>
            <person name="Orosz E."/>
            <person name="Ouedraogo J.P."/>
            <person name="Overkamp K.M."/>
            <person name="Park H.-S."/>
            <person name="Perrone G."/>
            <person name="Piumi F."/>
            <person name="Punt P.J."/>
            <person name="Ram A.F."/>
            <person name="Ramon A."/>
            <person name="Rauscher S."/>
            <person name="Record E."/>
            <person name="Riano-Pachon D.M."/>
            <person name="Robert V."/>
            <person name="Roehrig J."/>
            <person name="Ruller R."/>
            <person name="Salamov A."/>
            <person name="Salih N.S."/>
            <person name="Samson R.A."/>
            <person name="Sandor E."/>
            <person name="Sanguinetti M."/>
            <person name="Schuetze T."/>
            <person name="Sepcic K."/>
            <person name="Shelest E."/>
            <person name="Sherlock G."/>
            <person name="Sophianopoulou V."/>
            <person name="Squina F.M."/>
            <person name="Sun H."/>
            <person name="Susca A."/>
            <person name="Todd R.B."/>
            <person name="Tsang A."/>
            <person name="Unkles S.E."/>
            <person name="van de Wiele N."/>
            <person name="van Rossen-Uffink D."/>
            <person name="Oliveira J.V."/>
            <person name="Vesth T.C."/>
            <person name="Visser J."/>
            <person name="Yu J.-H."/>
            <person name="Zhou M."/>
            <person name="Andersen M.R."/>
            <person name="Archer D.B."/>
            <person name="Baker S.E."/>
            <person name="Benoit I."/>
            <person name="Brakhage A.A."/>
            <person name="Braus G.H."/>
            <person name="Fischer R."/>
            <person name="Frisvad J.C."/>
            <person name="Goldman G.H."/>
            <person name="Houbraken J."/>
            <person name="Oakley B."/>
            <person name="Pocsi I."/>
            <person name="Scazzocchio C."/>
            <person name="Seiboth B."/>
            <person name="vanKuyk P.A."/>
            <person name="Wortman J."/>
            <person name="Dyer P.S."/>
            <person name="Grigoriev I.V."/>
        </authorList>
    </citation>
    <scope>NUCLEOTIDE SEQUENCE [LARGE SCALE GENOMIC DNA]</scope>
    <source>
        <strain evidence="3">CBS 516.65</strain>
    </source>
</reference>
<organism evidence="2 3">
    <name type="scientific">Aspergillus glaucus CBS 516.65</name>
    <dbReference type="NCBI Taxonomy" id="1160497"/>
    <lineage>
        <taxon>Eukaryota</taxon>
        <taxon>Fungi</taxon>
        <taxon>Dikarya</taxon>
        <taxon>Ascomycota</taxon>
        <taxon>Pezizomycotina</taxon>
        <taxon>Eurotiomycetes</taxon>
        <taxon>Eurotiomycetidae</taxon>
        <taxon>Eurotiales</taxon>
        <taxon>Aspergillaceae</taxon>
        <taxon>Aspergillus</taxon>
        <taxon>Aspergillus subgen. Aspergillus</taxon>
    </lineage>
</organism>